<feature type="transmembrane region" description="Helical" evidence="6">
    <location>
        <begin position="602"/>
        <end position="621"/>
    </location>
</feature>
<evidence type="ECO:0000256" key="2">
    <source>
        <dbReference type="ARBA" id="ARBA00022475"/>
    </source>
</evidence>
<feature type="transmembrane region" description="Helical" evidence="6">
    <location>
        <begin position="248"/>
        <end position="270"/>
    </location>
</feature>
<gene>
    <name evidence="8" type="ORF">GTW09_08945</name>
</gene>
<feature type="transmembrane region" description="Helical" evidence="6">
    <location>
        <begin position="202"/>
        <end position="219"/>
    </location>
</feature>
<feature type="domain" description="SSD" evidence="7">
    <location>
        <begin position="626"/>
        <end position="753"/>
    </location>
</feature>
<protein>
    <submittedName>
        <fullName evidence="8">MMPL family transporter</fullName>
    </submittedName>
</protein>
<comment type="caution">
    <text evidence="8">The sequence shown here is derived from an EMBL/GenBank/DDBJ whole genome shotgun (WGS) entry which is preliminary data.</text>
</comment>
<feature type="transmembrane region" description="Helical" evidence="6">
    <location>
        <begin position="730"/>
        <end position="754"/>
    </location>
</feature>
<feature type="transmembrane region" description="Helical" evidence="6">
    <location>
        <begin position="628"/>
        <end position="648"/>
    </location>
</feature>
<evidence type="ECO:0000256" key="5">
    <source>
        <dbReference type="ARBA" id="ARBA00023136"/>
    </source>
</evidence>
<reference evidence="8 9" key="1">
    <citation type="submission" date="2020-01" db="EMBL/GenBank/DDBJ databases">
        <title>Genomes of bacteria type strains.</title>
        <authorList>
            <person name="Chen J."/>
            <person name="Zhu S."/>
            <person name="Yang J."/>
        </authorList>
    </citation>
    <scope>NUCLEOTIDE SEQUENCE [LARGE SCALE GENOMIC DNA]</scope>
    <source>
        <strain evidence="8 9">LMG 22958</strain>
    </source>
</reference>
<name>A0A6L9MTR5_9ALTE</name>
<dbReference type="AlphaFoldDB" id="A0A6L9MTR5"/>
<evidence type="ECO:0000313" key="9">
    <source>
        <dbReference type="Proteomes" id="UP000478837"/>
    </source>
</evidence>
<feature type="transmembrane region" description="Helical" evidence="6">
    <location>
        <begin position="17"/>
        <end position="38"/>
    </location>
</feature>
<evidence type="ECO:0000313" key="8">
    <source>
        <dbReference type="EMBL" id="NDW21642.1"/>
    </source>
</evidence>
<keyword evidence="9" id="KW-1185">Reference proteome</keyword>
<dbReference type="Pfam" id="PF03176">
    <property type="entry name" value="MMPL"/>
    <property type="match status" value="2"/>
</dbReference>
<feature type="transmembrane region" description="Helical" evidence="6">
    <location>
        <begin position="692"/>
        <end position="718"/>
    </location>
</feature>
<dbReference type="Proteomes" id="UP000478837">
    <property type="component" value="Unassembled WGS sequence"/>
</dbReference>
<evidence type="ECO:0000259" key="7">
    <source>
        <dbReference type="PROSITE" id="PS50156"/>
    </source>
</evidence>
<dbReference type="InterPro" id="IPR004869">
    <property type="entry name" value="MMPL_dom"/>
</dbReference>
<evidence type="ECO:0000256" key="3">
    <source>
        <dbReference type="ARBA" id="ARBA00022692"/>
    </source>
</evidence>
<keyword evidence="3 6" id="KW-0812">Transmembrane</keyword>
<dbReference type="PROSITE" id="PS50156">
    <property type="entry name" value="SSD"/>
    <property type="match status" value="2"/>
</dbReference>
<dbReference type="SUPFAM" id="SSF82866">
    <property type="entry name" value="Multidrug efflux transporter AcrB transmembrane domain"/>
    <property type="match status" value="2"/>
</dbReference>
<keyword evidence="4 6" id="KW-1133">Transmembrane helix</keyword>
<dbReference type="EMBL" id="JAAAWP010000004">
    <property type="protein sequence ID" value="NDW21642.1"/>
    <property type="molecule type" value="Genomic_DNA"/>
</dbReference>
<dbReference type="GO" id="GO:0005886">
    <property type="term" value="C:plasma membrane"/>
    <property type="evidence" value="ECO:0007669"/>
    <property type="project" value="UniProtKB-SubCell"/>
</dbReference>
<feature type="transmembrane region" description="Helical" evidence="6">
    <location>
        <begin position="225"/>
        <end position="241"/>
    </location>
</feature>
<evidence type="ECO:0000256" key="4">
    <source>
        <dbReference type="ARBA" id="ARBA00022989"/>
    </source>
</evidence>
<dbReference type="InterPro" id="IPR050545">
    <property type="entry name" value="Mycobact_MmpL"/>
</dbReference>
<feature type="transmembrane region" description="Helical" evidence="6">
    <location>
        <begin position="654"/>
        <end position="672"/>
    </location>
</feature>
<evidence type="ECO:0000256" key="6">
    <source>
        <dbReference type="SAM" id="Phobius"/>
    </source>
</evidence>
<dbReference type="PANTHER" id="PTHR33406">
    <property type="entry name" value="MEMBRANE PROTEIN MJ1562-RELATED"/>
    <property type="match status" value="1"/>
</dbReference>
<keyword evidence="2" id="KW-1003">Cell membrane</keyword>
<keyword evidence="5 6" id="KW-0472">Membrane</keyword>
<dbReference type="RefSeq" id="WP_163111600.1">
    <property type="nucleotide sequence ID" value="NZ_JAAAWP010000004.1"/>
</dbReference>
<sequence>MAHNSEQSPLYLTHPKVSLLITAIVMVVALIGAQNLYFRGDYKVFFEEKDPQRLAFEEMQNTFNKSENVAFMIVPKSGNVYNTQTLNLASELTEAAWQMPFSTRVESVSNYQNTYDLDGDLIVEDLILEKMRAGEATAHVQKVVESTPELIGRLASRDGRALVVNTIIQMPDGDQTRHILDIASAAKSLKADLLARYPSHDIYLTGIVMMNDAFAIAASHDVMKLIPAMFLLIFVSIAIIVRSLWSAIFTMVVVSVSIAITMGVTGWFGVFLSTATVNVPTVITTLAVADCIHVIVGMRYFQRKGRSPHDAILESVRVNKKPIFITSITTAIGFLMLNFSAVPVLAHLGNMTAIGVMLACLFSLTALPAMLSLRPQIPDNRSQNALFAKWGQFVIVNHKLALLLSSAVILTISLFALNNRLNDIAVEYFDERSSFRQAVEVNNNIFGGMSNIDFVLFTDIPYGITKHEFLDDVESFSDWLEKRDEVNHVLTFTDTLKRLNKNMNGDIESFYTIPNDSELTSQYLLLYEMSLPFGLDLGNQIDIDKSALRIVAVTQNLGSNELTKLETEAKAFFHTLNSNYRIEAASPPLMFAHIGERNMSNMVWGSIFALVLISGLIIFALRSVKLGVVSLFTNLLPAAVGFGIWGMLSGEINMALSVVVSMTMGIIVDDTVHFLSKYQTARIQNQSNEQSILFAFDSVGMALTTTTIVLTLGFAVLASSSFMLNAHMGMLTIIIIIAALLVDFIFLPALLAWLGNNAHNRKSRAKLAQTQRG</sequence>
<comment type="subcellular location">
    <subcellularLocation>
        <location evidence="1">Cell membrane</location>
        <topology evidence="1">Multi-pass membrane protein</topology>
    </subcellularLocation>
</comment>
<feature type="transmembrane region" description="Helical" evidence="6">
    <location>
        <begin position="352"/>
        <end position="373"/>
    </location>
</feature>
<feature type="transmembrane region" description="Helical" evidence="6">
    <location>
        <begin position="394"/>
        <end position="417"/>
    </location>
</feature>
<feature type="transmembrane region" description="Helical" evidence="6">
    <location>
        <begin position="282"/>
        <end position="301"/>
    </location>
</feature>
<feature type="transmembrane region" description="Helical" evidence="6">
    <location>
        <begin position="322"/>
        <end position="346"/>
    </location>
</feature>
<evidence type="ECO:0000256" key="1">
    <source>
        <dbReference type="ARBA" id="ARBA00004651"/>
    </source>
</evidence>
<dbReference type="PANTHER" id="PTHR33406:SF13">
    <property type="entry name" value="MEMBRANE PROTEIN YDFJ"/>
    <property type="match status" value="1"/>
</dbReference>
<dbReference type="Gene3D" id="1.20.1640.10">
    <property type="entry name" value="Multidrug efflux transporter AcrB transmembrane domain"/>
    <property type="match status" value="2"/>
</dbReference>
<dbReference type="InterPro" id="IPR000731">
    <property type="entry name" value="SSD"/>
</dbReference>
<accession>A0A6L9MTR5</accession>
<proteinExistence type="predicted"/>
<feature type="domain" description="SSD" evidence="7">
    <location>
        <begin position="247"/>
        <end position="373"/>
    </location>
</feature>
<organism evidence="8 9">
    <name type="scientific">Alteromonas hispanica</name>
    <dbReference type="NCBI Taxonomy" id="315421"/>
    <lineage>
        <taxon>Bacteria</taxon>
        <taxon>Pseudomonadati</taxon>
        <taxon>Pseudomonadota</taxon>
        <taxon>Gammaproteobacteria</taxon>
        <taxon>Alteromonadales</taxon>
        <taxon>Alteromonadaceae</taxon>
        <taxon>Alteromonas/Salinimonas group</taxon>
        <taxon>Alteromonas</taxon>
    </lineage>
</organism>